<dbReference type="InterPro" id="IPR055170">
    <property type="entry name" value="GFO_IDH_MocA-like_dom"/>
</dbReference>
<organism evidence="3 4">
    <name type="scientific">Breznakia pachnodae</name>
    <dbReference type="NCBI Taxonomy" id="265178"/>
    <lineage>
        <taxon>Bacteria</taxon>
        <taxon>Bacillati</taxon>
        <taxon>Bacillota</taxon>
        <taxon>Erysipelotrichia</taxon>
        <taxon>Erysipelotrichales</taxon>
        <taxon>Erysipelotrichaceae</taxon>
        <taxon>Breznakia</taxon>
    </lineage>
</organism>
<dbReference type="Pfam" id="PF01408">
    <property type="entry name" value="GFO_IDH_MocA"/>
    <property type="match status" value="1"/>
</dbReference>
<comment type="caution">
    <text evidence="3">The sequence shown here is derived from an EMBL/GenBank/DDBJ whole genome shotgun (WGS) entry which is preliminary data.</text>
</comment>
<dbReference type="PANTHER" id="PTHR43054">
    <property type="match status" value="1"/>
</dbReference>
<protein>
    <submittedName>
        <fullName evidence="3">Dehydrogenase</fullName>
    </submittedName>
</protein>
<dbReference type="Proteomes" id="UP001230220">
    <property type="component" value="Unassembled WGS sequence"/>
</dbReference>
<feature type="domain" description="Gfo/Idh/MocA-like oxidoreductase N-terminal" evidence="1">
    <location>
        <begin position="1"/>
        <end position="119"/>
    </location>
</feature>
<dbReference type="SUPFAM" id="SSF55347">
    <property type="entry name" value="Glyceraldehyde-3-phosphate dehydrogenase-like, C-terminal domain"/>
    <property type="match status" value="1"/>
</dbReference>
<dbReference type="SUPFAM" id="SSF51735">
    <property type="entry name" value="NAD(P)-binding Rossmann-fold domains"/>
    <property type="match status" value="1"/>
</dbReference>
<dbReference type="InterPro" id="IPR000683">
    <property type="entry name" value="Gfo/Idh/MocA-like_OxRdtase_N"/>
</dbReference>
<keyword evidence="4" id="KW-1185">Reference proteome</keyword>
<accession>A0ABU0E839</accession>
<evidence type="ECO:0000313" key="4">
    <source>
        <dbReference type="Proteomes" id="UP001230220"/>
    </source>
</evidence>
<dbReference type="Gene3D" id="3.30.360.10">
    <property type="entry name" value="Dihydrodipicolinate Reductase, domain 2"/>
    <property type="match status" value="1"/>
</dbReference>
<evidence type="ECO:0000259" key="1">
    <source>
        <dbReference type="Pfam" id="PF01408"/>
    </source>
</evidence>
<sequence length="329" mass="37237">MNIGIIGSGLIVQVALDIYERIDDVKCTAMYCRSVDKESAQEVVNKYKIDNLYDNIDQFLEDSSYGTIYIGVINSTHYEFAKKALLANKHVICEKPFTSTYAEAKELAELAKQQNRMLFGAVRLRTLKNFEEIKNTIPSLGDIKMMQCNYSQYSRRYDKYLEHVVLPAFDPELSGGCLYDINVYNVHFVVSLFGKPETVQYYPNKGYNGIDTSGILILDYGTFKAVCCAAKDSASPAYVTMQGTKGYIEVRSMPAQVANVNVVLGDKQYGIDLDEIDDAMESEFRSLFEIIKEKDYARMETYLNDTLIAMKVLDDGRKSANLEFAADRK</sequence>
<reference evidence="3 4" key="1">
    <citation type="submission" date="2023-07" db="EMBL/GenBank/DDBJ databases">
        <title>Genomic Encyclopedia of Type Strains, Phase IV (KMG-IV): sequencing the most valuable type-strain genomes for metagenomic binning, comparative biology and taxonomic classification.</title>
        <authorList>
            <person name="Goeker M."/>
        </authorList>
    </citation>
    <scope>NUCLEOTIDE SEQUENCE [LARGE SCALE GENOMIC DNA]</scope>
    <source>
        <strain evidence="3 4">DSM 16784</strain>
    </source>
</reference>
<dbReference type="PANTHER" id="PTHR43054:SF1">
    <property type="entry name" value="SCYLLO-INOSITOL 2-DEHYDROGENASE (NADP(+)) IOLU"/>
    <property type="match status" value="1"/>
</dbReference>
<evidence type="ECO:0000313" key="3">
    <source>
        <dbReference type="EMBL" id="MDQ0363062.1"/>
    </source>
</evidence>
<proteinExistence type="predicted"/>
<evidence type="ECO:0000259" key="2">
    <source>
        <dbReference type="Pfam" id="PF22725"/>
    </source>
</evidence>
<dbReference type="Pfam" id="PF22725">
    <property type="entry name" value="GFO_IDH_MocA_C3"/>
    <property type="match status" value="1"/>
</dbReference>
<dbReference type="InterPro" id="IPR036291">
    <property type="entry name" value="NAD(P)-bd_dom_sf"/>
</dbReference>
<dbReference type="Gene3D" id="3.40.50.720">
    <property type="entry name" value="NAD(P)-binding Rossmann-like Domain"/>
    <property type="match status" value="1"/>
</dbReference>
<dbReference type="EMBL" id="JAUSUR010000009">
    <property type="protein sequence ID" value="MDQ0363062.1"/>
    <property type="molecule type" value="Genomic_DNA"/>
</dbReference>
<dbReference type="RefSeq" id="WP_307411570.1">
    <property type="nucleotide sequence ID" value="NZ_JAUSUR010000009.1"/>
</dbReference>
<name>A0ABU0E839_9FIRM</name>
<feature type="domain" description="GFO/IDH/MocA-like oxidoreductase" evidence="2">
    <location>
        <begin position="140"/>
        <end position="249"/>
    </location>
</feature>
<gene>
    <name evidence="3" type="ORF">J2S15_003823</name>
</gene>